<dbReference type="AlphaFoldDB" id="A0AAV7LRY2"/>
<comment type="caution">
    <text evidence="2">The sequence shown here is derived from an EMBL/GenBank/DDBJ whole genome shotgun (WGS) entry which is preliminary data.</text>
</comment>
<accession>A0AAV7LRY2</accession>
<gene>
    <name evidence="2" type="ORF">NDU88_006433</name>
</gene>
<evidence type="ECO:0000256" key="1">
    <source>
        <dbReference type="SAM" id="MobiDB-lite"/>
    </source>
</evidence>
<keyword evidence="3" id="KW-1185">Reference proteome</keyword>
<protein>
    <submittedName>
        <fullName evidence="2">Uncharacterized protein</fullName>
    </submittedName>
</protein>
<feature type="region of interest" description="Disordered" evidence="1">
    <location>
        <begin position="100"/>
        <end position="121"/>
    </location>
</feature>
<proteinExistence type="predicted"/>
<reference evidence="2" key="1">
    <citation type="journal article" date="2022" name="bioRxiv">
        <title>Sequencing and chromosome-scale assembly of the giantPleurodeles waltlgenome.</title>
        <authorList>
            <person name="Brown T."/>
            <person name="Elewa A."/>
            <person name="Iarovenko S."/>
            <person name="Subramanian E."/>
            <person name="Araus A.J."/>
            <person name="Petzold A."/>
            <person name="Susuki M."/>
            <person name="Suzuki K.-i.T."/>
            <person name="Hayashi T."/>
            <person name="Toyoda A."/>
            <person name="Oliveira C."/>
            <person name="Osipova E."/>
            <person name="Leigh N.D."/>
            <person name="Simon A."/>
            <person name="Yun M.H."/>
        </authorList>
    </citation>
    <scope>NUCLEOTIDE SEQUENCE</scope>
    <source>
        <strain evidence="2">20211129_DDA</strain>
        <tissue evidence="2">Liver</tissue>
    </source>
</reference>
<evidence type="ECO:0000313" key="2">
    <source>
        <dbReference type="EMBL" id="KAJ1093329.1"/>
    </source>
</evidence>
<organism evidence="2 3">
    <name type="scientific">Pleurodeles waltl</name>
    <name type="common">Iberian ribbed newt</name>
    <dbReference type="NCBI Taxonomy" id="8319"/>
    <lineage>
        <taxon>Eukaryota</taxon>
        <taxon>Metazoa</taxon>
        <taxon>Chordata</taxon>
        <taxon>Craniata</taxon>
        <taxon>Vertebrata</taxon>
        <taxon>Euteleostomi</taxon>
        <taxon>Amphibia</taxon>
        <taxon>Batrachia</taxon>
        <taxon>Caudata</taxon>
        <taxon>Salamandroidea</taxon>
        <taxon>Salamandridae</taxon>
        <taxon>Pleurodelinae</taxon>
        <taxon>Pleurodeles</taxon>
    </lineage>
</organism>
<evidence type="ECO:0000313" key="3">
    <source>
        <dbReference type="Proteomes" id="UP001066276"/>
    </source>
</evidence>
<dbReference type="Proteomes" id="UP001066276">
    <property type="component" value="Chromosome 11"/>
</dbReference>
<sequence length="144" mass="15451">MAPVLLVQAGEGSVSFRPLGPTRGAASRCRMPRERARLARGVFGPVQPAPRHAPLTCIRGLPLVLLIPLEGETASAPEWGAPVHLAPPMGRYVSSGVQRRPRSWIRPGSGKAPPRTSATPSQPILQFCGSDRCCWLVVSPRSLF</sequence>
<dbReference type="EMBL" id="JANPWB010000015">
    <property type="protein sequence ID" value="KAJ1093329.1"/>
    <property type="molecule type" value="Genomic_DNA"/>
</dbReference>
<name>A0AAV7LRY2_PLEWA</name>